<sequence>LLVNLLLVLVLDLVKNLDEDEKAMVMKVKVVYLHQKKVLE</sequence>
<feature type="chain" id="PRO_5017230956" evidence="1">
    <location>
        <begin position="17"/>
        <end position="40"/>
    </location>
</feature>
<feature type="signal peptide" evidence="1">
    <location>
        <begin position="1"/>
        <end position="16"/>
    </location>
</feature>
<name>A0A392T2Q3_9FABA</name>
<dbReference type="AlphaFoldDB" id="A0A392T2Q3"/>
<dbReference type="Proteomes" id="UP000265520">
    <property type="component" value="Unassembled WGS sequence"/>
</dbReference>
<evidence type="ECO:0000313" key="2">
    <source>
        <dbReference type="EMBL" id="MCI54657.1"/>
    </source>
</evidence>
<organism evidence="2 3">
    <name type="scientific">Trifolium medium</name>
    <dbReference type="NCBI Taxonomy" id="97028"/>
    <lineage>
        <taxon>Eukaryota</taxon>
        <taxon>Viridiplantae</taxon>
        <taxon>Streptophyta</taxon>
        <taxon>Embryophyta</taxon>
        <taxon>Tracheophyta</taxon>
        <taxon>Spermatophyta</taxon>
        <taxon>Magnoliopsida</taxon>
        <taxon>eudicotyledons</taxon>
        <taxon>Gunneridae</taxon>
        <taxon>Pentapetalae</taxon>
        <taxon>rosids</taxon>
        <taxon>fabids</taxon>
        <taxon>Fabales</taxon>
        <taxon>Fabaceae</taxon>
        <taxon>Papilionoideae</taxon>
        <taxon>50 kb inversion clade</taxon>
        <taxon>NPAAA clade</taxon>
        <taxon>Hologalegina</taxon>
        <taxon>IRL clade</taxon>
        <taxon>Trifolieae</taxon>
        <taxon>Trifolium</taxon>
    </lineage>
</organism>
<protein>
    <submittedName>
        <fullName evidence="2">Uncharacterized protein</fullName>
    </submittedName>
</protein>
<keyword evidence="3" id="KW-1185">Reference proteome</keyword>
<reference evidence="2 3" key="1">
    <citation type="journal article" date="2018" name="Front. Plant Sci.">
        <title>Red Clover (Trifolium pratense) and Zigzag Clover (T. medium) - A Picture of Genomic Similarities and Differences.</title>
        <authorList>
            <person name="Dluhosova J."/>
            <person name="Istvanek J."/>
            <person name="Nedelnik J."/>
            <person name="Repkova J."/>
        </authorList>
    </citation>
    <scope>NUCLEOTIDE SEQUENCE [LARGE SCALE GENOMIC DNA]</scope>
    <source>
        <strain evidence="3">cv. 10/8</strain>
        <tissue evidence="2">Leaf</tissue>
    </source>
</reference>
<evidence type="ECO:0000313" key="3">
    <source>
        <dbReference type="Proteomes" id="UP000265520"/>
    </source>
</evidence>
<comment type="caution">
    <text evidence="2">The sequence shown here is derived from an EMBL/GenBank/DDBJ whole genome shotgun (WGS) entry which is preliminary data.</text>
</comment>
<feature type="non-terminal residue" evidence="2">
    <location>
        <position position="1"/>
    </location>
</feature>
<dbReference type="EMBL" id="LXQA010482777">
    <property type="protein sequence ID" value="MCI54657.1"/>
    <property type="molecule type" value="Genomic_DNA"/>
</dbReference>
<keyword evidence="1" id="KW-0732">Signal</keyword>
<proteinExistence type="predicted"/>
<accession>A0A392T2Q3</accession>
<evidence type="ECO:0000256" key="1">
    <source>
        <dbReference type="SAM" id="SignalP"/>
    </source>
</evidence>